<evidence type="ECO:0000313" key="2">
    <source>
        <dbReference type="EMBL" id="KAL2512609.1"/>
    </source>
</evidence>
<sequence length="108" mass="11609">MKIYVIRHLDNLLIFSKSVSFATEGTSMAAHLPLTEGPSLADPFPDEPTTGAPQIQGTMANSYQVMALTPWRGLTLAIDEKTSGDASVISPEADIFSINRTEKGLVDT</sequence>
<dbReference type="EMBL" id="JBFOLK010000005">
    <property type="protein sequence ID" value="KAL2512609.1"/>
    <property type="molecule type" value="Genomic_DNA"/>
</dbReference>
<evidence type="ECO:0000313" key="3">
    <source>
        <dbReference type="Proteomes" id="UP001604336"/>
    </source>
</evidence>
<dbReference type="AlphaFoldDB" id="A0ABD1TIR0"/>
<protein>
    <submittedName>
        <fullName evidence="2">Uncharacterized protein</fullName>
    </submittedName>
</protein>
<dbReference type="Proteomes" id="UP001604336">
    <property type="component" value="Unassembled WGS sequence"/>
</dbReference>
<gene>
    <name evidence="2" type="ORF">Adt_18209</name>
</gene>
<proteinExistence type="predicted"/>
<organism evidence="2 3">
    <name type="scientific">Abeliophyllum distichum</name>
    <dbReference type="NCBI Taxonomy" id="126358"/>
    <lineage>
        <taxon>Eukaryota</taxon>
        <taxon>Viridiplantae</taxon>
        <taxon>Streptophyta</taxon>
        <taxon>Embryophyta</taxon>
        <taxon>Tracheophyta</taxon>
        <taxon>Spermatophyta</taxon>
        <taxon>Magnoliopsida</taxon>
        <taxon>eudicotyledons</taxon>
        <taxon>Gunneridae</taxon>
        <taxon>Pentapetalae</taxon>
        <taxon>asterids</taxon>
        <taxon>lamiids</taxon>
        <taxon>Lamiales</taxon>
        <taxon>Oleaceae</taxon>
        <taxon>Forsythieae</taxon>
        <taxon>Abeliophyllum</taxon>
    </lineage>
</organism>
<accession>A0ABD1TIR0</accession>
<reference evidence="3" key="1">
    <citation type="submission" date="2024-07" db="EMBL/GenBank/DDBJ databases">
        <title>Two chromosome-level genome assemblies of Korean endemic species Abeliophyllum distichum and Forsythia ovata (Oleaceae).</title>
        <authorList>
            <person name="Jang H."/>
        </authorList>
    </citation>
    <scope>NUCLEOTIDE SEQUENCE [LARGE SCALE GENOMIC DNA]</scope>
</reference>
<keyword evidence="3" id="KW-1185">Reference proteome</keyword>
<feature type="region of interest" description="Disordered" evidence="1">
    <location>
        <begin position="33"/>
        <end position="55"/>
    </location>
</feature>
<name>A0ABD1TIR0_9LAMI</name>
<comment type="caution">
    <text evidence="2">The sequence shown here is derived from an EMBL/GenBank/DDBJ whole genome shotgun (WGS) entry which is preliminary data.</text>
</comment>
<evidence type="ECO:0000256" key="1">
    <source>
        <dbReference type="SAM" id="MobiDB-lite"/>
    </source>
</evidence>